<dbReference type="InterPro" id="IPR002893">
    <property type="entry name" value="Znf_MYND"/>
</dbReference>
<dbReference type="HOGENOM" id="CLU_419954_0_0_1"/>
<dbReference type="EMBL" id="CH940650">
    <property type="protein sequence ID" value="EDW67888.2"/>
    <property type="molecule type" value="Genomic_DNA"/>
</dbReference>
<evidence type="ECO:0000256" key="1">
    <source>
        <dbReference type="ARBA" id="ARBA00022723"/>
    </source>
</evidence>
<dbReference type="GO" id="GO:0005737">
    <property type="term" value="C:cytoplasm"/>
    <property type="evidence" value="ECO:0007669"/>
    <property type="project" value="UniProtKB-ARBA"/>
</dbReference>
<dbReference type="GO" id="GO:0008270">
    <property type="term" value="F:zinc ion binding"/>
    <property type="evidence" value="ECO:0007669"/>
    <property type="project" value="UniProtKB-KW"/>
</dbReference>
<evidence type="ECO:0000259" key="6">
    <source>
        <dbReference type="PROSITE" id="PS50865"/>
    </source>
</evidence>
<keyword evidence="2 4" id="KW-0863">Zinc-finger</keyword>
<dbReference type="AlphaFoldDB" id="B4LXS9"/>
<evidence type="ECO:0000256" key="4">
    <source>
        <dbReference type="PROSITE-ProRule" id="PRU00134"/>
    </source>
</evidence>
<evidence type="ECO:0000259" key="5">
    <source>
        <dbReference type="PROSITE" id="PS50304"/>
    </source>
</evidence>
<evidence type="ECO:0000256" key="3">
    <source>
        <dbReference type="ARBA" id="ARBA00022833"/>
    </source>
</evidence>
<dbReference type="Gene3D" id="2.30.30.140">
    <property type="match status" value="2"/>
</dbReference>
<feature type="domain" description="MYND-type" evidence="6">
    <location>
        <begin position="15"/>
        <end position="50"/>
    </location>
</feature>
<organism evidence="7 8">
    <name type="scientific">Drosophila virilis</name>
    <name type="common">Fruit fly</name>
    <dbReference type="NCBI Taxonomy" id="7244"/>
    <lineage>
        <taxon>Eukaryota</taxon>
        <taxon>Metazoa</taxon>
        <taxon>Ecdysozoa</taxon>
        <taxon>Arthropoda</taxon>
        <taxon>Hexapoda</taxon>
        <taxon>Insecta</taxon>
        <taxon>Pterygota</taxon>
        <taxon>Neoptera</taxon>
        <taxon>Endopterygota</taxon>
        <taxon>Diptera</taxon>
        <taxon>Brachycera</taxon>
        <taxon>Muscomorpha</taxon>
        <taxon>Ephydroidea</taxon>
        <taxon>Drosophilidae</taxon>
        <taxon>Drosophila</taxon>
    </lineage>
</organism>
<dbReference type="STRING" id="7244.B4LXS9"/>
<dbReference type="SMART" id="SM00333">
    <property type="entry name" value="TUDOR"/>
    <property type="match status" value="2"/>
</dbReference>
<dbReference type="Gene3D" id="2.40.50.90">
    <property type="match status" value="1"/>
</dbReference>
<dbReference type="KEGG" id="dvi:6629940"/>
<dbReference type="eggNOG" id="ENOG502T85Q">
    <property type="taxonomic scope" value="Eukaryota"/>
</dbReference>
<dbReference type="Pfam" id="PF01753">
    <property type="entry name" value="zf-MYND"/>
    <property type="match status" value="1"/>
</dbReference>
<feature type="domain" description="Tudor" evidence="5">
    <location>
        <begin position="582"/>
        <end position="644"/>
    </location>
</feature>
<evidence type="ECO:0000256" key="2">
    <source>
        <dbReference type="ARBA" id="ARBA00022771"/>
    </source>
</evidence>
<protein>
    <recommendedName>
        <fullName evidence="9">MYND-type domain-containing protein</fullName>
    </recommendedName>
</protein>
<dbReference type="Proteomes" id="UP000008792">
    <property type="component" value="Unassembled WGS sequence"/>
</dbReference>
<proteinExistence type="predicted"/>
<sequence>MEKVNVVISAPSGFCVLCGSKTSLVCHRCGDFYCTKKCQLNDWQRHRYICFSIPALVHPLECSAFGVMEVPPMPAAQQIVHKEAVKNVVPAVFSTDDASIDETKAELTKKSNVSAKSIPPIADGVASNGSIQECDKTSNTYETAKRIAIAKPANSNNNNSSNDSISKRMGLKFKGPPHVAMPVNGSVVYVTGFRSPNRCFVRDAGEAAEQAHLEICQKVNLLGKELPELQKLKVYGYALAEYNGRFQRVKVIGVRTNQSARLQYLDLGFAKPRNGAEMREISDELLELPCHSLELQLKGVPNYALSDELNEFLTHFEGERFVINNVGNKQIELVHVETLKSLNMQILSFSSNMQVFGSPFDKKATPFKAGTQQNNNNNNKLELEILSTTEELKLESIVKTSQLDKKGAQLVKAMEEKLKKDQTTNSMQEQDKGILFYELDNESKNSEEKPKENVPFNNVAVETIPTLAFESSKTENDKTETIANLKKIIDIKTQTTVKPAATVIDNQSPITSKTNDKTNVEPLLVAPFEMRRIMIKNREGLDVFIVDNANVSRGIIGAFDSTYARDFSQLHSRLSEFKDSQPYRPMLKEYVIAKFENEWYRARVTEINENRVNCTYNVMYVEFTNVSTVTEEDIRRYPADLTVPCHTSICLIEGFPHRATKAQINFLEAKLQMHSLLHIDSVSYLQDMALIKCNALIEELKKI</sequence>
<evidence type="ECO:0008006" key="9">
    <source>
        <dbReference type="Google" id="ProtNLM"/>
    </source>
</evidence>
<keyword evidence="3" id="KW-0862">Zinc</keyword>
<dbReference type="Pfam" id="PF00567">
    <property type="entry name" value="TUDOR"/>
    <property type="match status" value="2"/>
</dbReference>
<evidence type="ECO:0000313" key="7">
    <source>
        <dbReference type="EMBL" id="EDW67888.2"/>
    </source>
</evidence>
<dbReference type="PROSITE" id="PS50304">
    <property type="entry name" value="TUDOR"/>
    <property type="match status" value="1"/>
</dbReference>
<dbReference type="FunCoup" id="B4LXS9">
    <property type="interactions" value="39"/>
</dbReference>
<dbReference type="OrthoDB" id="5282002at2759"/>
<dbReference type="InParanoid" id="B4LXS9"/>
<dbReference type="SUPFAM" id="SSF144232">
    <property type="entry name" value="HIT/MYND zinc finger-like"/>
    <property type="match status" value="1"/>
</dbReference>
<gene>
    <name evidence="7" type="primary">Dvir\GJ24407</name>
    <name evidence="7" type="ORF">Dvir_GJ24407</name>
</gene>
<dbReference type="SUPFAM" id="SSF63748">
    <property type="entry name" value="Tudor/PWWP/MBT"/>
    <property type="match status" value="2"/>
</dbReference>
<keyword evidence="1" id="KW-0479">Metal-binding</keyword>
<name>B4LXS9_DROVI</name>
<evidence type="ECO:0000313" key="8">
    <source>
        <dbReference type="Proteomes" id="UP000008792"/>
    </source>
</evidence>
<accession>B4LXS9</accession>
<reference evidence="7 8" key="1">
    <citation type="journal article" date="2007" name="Nature">
        <title>Evolution of genes and genomes on the Drosophila phylogeny.</title>
        <authorList>
            <consortium name="Drosophila 12 Genomes Consortium"/>
            <person name="Clark A.G."/>
            <person name="Eisen M.B."/>
            <person name="Smith D.R."/>
            <person name="Bergman C.M."/>
            <person name="Oliver B."/>
            <person name="Markow T.A."/>
            <person name="Kaufman T.C."/>
            <person name="Kellis M."/>
            <person name="Gelbart W."/>
            <person name="Iyer V.N."/>
            <person name="Pollard D.A."/>
            <person name="Sackton T.B."/>
            <person name="Larracuente A.M."/>
            <person name="Singh N.D."/>
            <person name="Abad J.P."/>
            <person name="Abt D.N."/>
            <person name="Adryan B."/>
            <person name="Aguade M."/>
            <person name="Akashi H."/>
            <person name="Anderson W.W."/>
            <person name="Aquadro C.F."/>
            <person name="Ardell D.H."/>
            <person name="Arguello R."/>
            <person name="Artieri C.G."/>
            <person name="Barbash D.A."/>
            <person name="Barker D."/>
            <person name="Barsanti P."/>
            <person name="Batterham P."/>
            <person name="Batzoglou S."/>
            <person name="Begun D."/>
            <person name="Bhutkar A."/>
            <person name="Blanco E."/>
            <person name="Bosak S.A."/>
            <person name="Bradley R.K."/>
            <person name="Brand A.D."/>
            <person name="Brent M.R."/>
            <person name="Brooks A.N."/>
            <person name="Brown R.H."/>
            <person name="Butlin R.K."/>
            <person name="Caggese C."/>
            <person name="Calvi B.R."/>
            <person name="Bernardo de Carvalho A."/>
            <person name="Caspi A."/>
            <person name="Castrezana S."/>
            <person name="Celniker S.E."/>
            <person name="Chang J.L."/>
            <person name="Chapple C."/>
            <person name="Chatterji S."/>
            <person name="Chinwalla A."/>
            <person name="Civetta A."/>
            <person name="Clifton S.W."/>
            <person name="Comeron J.M."/>
            <person name="Costello J.C."/>
            <person name="Coyne J.A."/>
            <person name="Daub J."/>
            <person name="David R.G."/>
            <person name="Delcher A.L."/>
            <person name="Delehaunty K."/>
            <person name="Do C.B."/>
            <person name="Ebling H."/>
            <person name="Edwards K."/>
            <person name="Eickbush T."/>
            <person name="Evans J.D."/>
            <person name="Filipski A."/>
            <person name="Findeiss S."/>
            <person name="Freyhult E."/>
            <person name="Fulton L."/>
            <person name="Fulton R."/>
            <person name="Garcia A.C."/>
            <person name="Gardiner A."/>
            <person name="Garfield D.A."/>
            <person name="Garvin B.E."/>
            <person name="Gibson G."/>
            <person name="Gilbert D."/>
            <person name="Gnerre S."/>
            <person name="Godfrey J."/>
            <person name="Good R."/>
            <person name="Gotea V."/>
            <person name="Gravely B."/>
            <person name="Greenberg A.J."/>
            <person name="Griffiths-Jones S."/>
            <person name="Gross S."/>
            <person name="Guigo R."/>
            <person name="Gustafson E.A."/>
            <person name="Haerty W."/>
            <person name="Hahn M.W."/>
            <person name="Halligan D.L."/>
            <person name="Halpern A.L."/>
            <person name="Halter G.M."/>
            <person name="Han M.V."/>
            <person name="Heger A."/>
            <person name="Hillier L."/>
            <person name="Hinrichs A.S."/>
            <person name="Holmes I."/>
            <person name="Hoskins R.A."/>
            <person name="Hubisz M.J."/>
            <person name="Hultmark D."/>
            <person name="Huntley M.A."/>
            <person name="Jaffe D.B."/>
            <person name="Jagadeeshan S."/>
            <person name="Jeck W.R."/>
            <person name="Johnson J."/>
            <person name="Jones C.D."/>
            <person name="Jordan W.C."/>
            <person name="Karpen G.H."/>
            <person name="Kataoka E."/>
            <person name="Keightley P.D."/>
            <person name="Kheradpour P."/>
            <person name="Kirkness E.F."/>
            <person name="Koerich L.B."/>
            <person name="Kristiansen K."/>
            <person name="Kudrna D."/>
            <person name="Kulathinal R.J."/>
            <person name="Kumar S."/>
            <person name="Kwok R."/>
            <person name="Lander E."/>
            <person name="Langley C.H."/>
            <person name="Lapoint R."/>
            <person name="Lazzaro B.P."/>
            <person name="Lee S.J."/>
            <person name="Levesque L."/>
            <person name="Li R."/>
            <person name="Lin C.F."/>
            <person name="Lin M.F."/>
            <person name="Lindblad-Toh K."/>
            <person name="Llopart A."/>
            <person name="Long M."/>
            <person name="Low L."/>
            <person name="Lozovsky E."/>
            <person name="Lu J."/>
            <person name="Luo M."/>
            <person name="Machado C.A."/>
            <person name="Makalowski W."/>
            <person name="Marzo M."/>
            <person name="Matsuda M."/>
            <person name="Matzkin L."/>
            <person name="McAllister B."/>
            <person name="McBride C.S."/>
            <person name="McKernan B."/>
            <person name="McKernan K."/>
            <person name="Mendez-Lago M."/>
            <person name="Minx P."/>
            <person name="Mollenhauer M.U."/>
            <person name="Montooth K."/>
            <person name="Mount S.M."/>
            <person name="Mu X."/>
            <person name="Myers E."/>
            <person name="Negre B."/>
            <person name="Newfeld S."/>
            <person name="Nielsen R."/>
            <person name="Noor M.A."/>
            <person name="O'Grady P."/>
            <person name="Pachter L."/>
            <person name="Papaceit M."/>
            <person name="Parisi M.J."/>
            <person name="Parisi M."/>
            <person name="Parts L."/>
            <person name="Pedersen J.S."/>
            <person name="Pesole G."/>
            <person name="Phillippy A.M."/>
            <person name="Ponting C.P."/>
            <person name="Pop M."/>
            <person name="Porcelli D."/>
            <person name="Powell J.R."/>
            <person name="Prohaska S."/>
            <person name="Pruitt K."/>
            <person name="Puig M."/>
            <person name="Quesneville H."/>
            <person name="Ram K.R."/>
            <person name="Rand D."/>
            <person name="Rasmussen M.D."/>
            <person name="Reed L.K."/>
            <person name="Reenan R."/>
            <person name="Reily A."/>
            <person name="Remington K.A."/>
            <person name="Rieger T.T."/>
            <person name="Ritchie M.G."/>
            <person name="Robin C."/>
            <person name="Rogers Y.H."/>
            <person name="Rohde C."/>
            <person name="Rozas J."/>
            <person name="Rubenfield M.J."/>
            <person name="Ruiz A."/>
            <person name="Russo S."/>
            <person name="Salzberg S.L."/>
            <person name="Sanchez-Gracia A."/>
            <person name="Saranga D.J."/>
            <person name="Sato H."/>
            <person name="Schaeffer S.W."/>
            <person name="Schatz M.C."/>
            <person name="Schlenke T."/>
            <person name="Schwartz R."/>
            <person name="Segarra C."/>
            <person name="Singh R.S."/>
            <person name="Sirot L."/>
            <person name="Sirota M."/>
            <person name="Sisneros N.B."/>
            <person name="Smith C.D."/>
            <person name="Smith T.F."/>
            <person name="Spieth J."/>
            <person name="Stage D.E."/>
            <person name="Stark A."/>
            <person name="Stephan W."/>
            <person name="Strausberg R.L."/>
            <person name="Strempel S."/>
            <person name="Sturgill D."/>
            <person name="Sutton G."/>
            <person name="Sutton G.G."/>
            <person name="Tao W."/>
            <person name="Teichmann S."/>
            <person name="Tobari Y.N."/>
            <person name="Tomimura Y."/>
            <person name="Tsolas J.M."/>
            <person name="Valente V.L."/>
            <person name="Venter E."/>
            <person name="Venter J.C."/>
            <person name="Vicario S."/>
            <person name="Vieira F.G."/>
            <person name="Vilella A.J."/>
            <person name="Villasante A."/>
            <person name="Walenz B."/>
            <person name="Wang J."/>
            <person name="Wasserman M."/>
            <person name="Watts T."/>
            <person name="Wilson D."/>
            <person name="Wilson R.K."/>
            <person name="Wing R.A."/>
            <person name="Wolfner M.F."/>
            <person name="Wong A."/>
            <person name="Wong G.K."/>
            <person name="Wu C.I."/>
            <person name="Wu G."/>
            <person name="Yamamoto D."/>
            <person name="Yang H.P."/>
            <person name="Yang S.P."/>
            <person name="Yorke J.A."/>
            <person name="Yoshida K."/>
            <person name="Zdobnov E."/>
            <person name="Zhang P."/>
            <person name="Zhang Y."/>
            <person name="Zimin A.V."/>
            <person name="Baldwin J."/>
            <person name="Abdouelleil A."/>
            <person name="Abdulkadir J."/>
            <person name="Abebe A."/>
            <person name="Abera B."/>
            <person name="Abreu J."/>
            <person name="Acer S.C."/>
            <person name="Aftuck L."/>
            <person name="Alexander A."/>
            <person name="An P."/>
            <person name="Anderson E."/>
            <person name="Anderson S."/>
            <person name="Arachi H."/>
            <person name="Azer M."/>
            <person name="Bachantsang P."/>
            <person name="Barry A."/>
            <person name="Bayul T."/>
            <person name="Berlin A."/>
            <person name="Bessette D."/>
            <person name="Bloom T."/>
            <person name="Blye J."/>
            <person name="Boguslavskiy L."/>
            <person name="Bonnet C."/>
            <person name="Boukhgalter B."/>
            <person name="Bourzgui I."/>
            <person name="Brown A."/>
            <person name="Cahill P."/>
            <person name="Channer S."/>
            <person name="Cheshatsang Y."/>
            <person name="Chuda L."/>
            <person name="Citroen M."/>
            <person name="Collymore A."/>
            <person name="Cooke P."/>
            <person name="Costello M."/>
            <person name="D'Aco K."/>
            <person name="Daza R."/>
            <person name="De Haan G."/>
            <person name="DeGray S."/>
            <person name="DeMaso C."/>
            <person name="Dhargay N."/>
            <person name="Dooley K."/>
            <person name="Dooley E."/>
            <person name="Doricent M."/>
            <person name="Dorje P."/>
            <person name="Dorjee K."/>
            <person name="Dupes A."/>
            <person name="Elong R."/>
            <person name="Falk J."/>
            <person name="Farina A."/>
            <person name="Faro S."/>
            <person name="Ferguson D."/>
            <person name="Fisher S."/>
            <person name="Foley C.D."/>
            <person name="Franke A."/>
            <person name="Friedrich D."/>
            <person name="Gadbois L."/>
            <person name="Gearin G."/>
            <person name="Gearin C.R."/>
            <person name="Giannoukos G."/>
            <person name="Goode T."/>
            <person name="Graham J."/>
            <person name="Grandbois E."/>
            <person name="Grewal S."/>
            <person name="Gyaltsen K."/>
            <person name="Hafez N."/>
            <person name="Hagos B."/>
            <person name="Hall J."/>
            <person name="Henson C."/>
            <person name="Hollinger A."/>
            <person name="Honan T."/>
            <person name="Huard M.D."/>
            <person name="Hughes L."/>
            <person name="Hurhula B."/>
            <person name="Husby M.E."/>
            <person name="Kamat A."/>
            <person name="Kanga B."/>
            <person name="Kashin S."/>
            <person name="Khazanovich D."/>
            <person name="Kisner P."/>
            <person name="Lance K."/>
            <person name="Lara M."/>
            <person name="Lee W."/>
            <person name="Lennon N."/>
            <person name="Letendre F."/>
            <person name="LeVine R."/>
            <person name="Lipovsky A."/>
            <person name="Liu X."/>
            <person name="Liu J."/>
            <person name="Liu S."/>
            <person name="Lokyitsang T."/>
            <person name="Lokyitsang Y."/>
            <person name="Lubonja R."/>
            <person name="Lui A."/>
            <person name="MacDonald P."/>
            <person name="Magnisalis V."/>
            <person name="Maru K."/>
            <person name="Matthews C."/>
            <person name="McCusker W."/>
            <person name="McDonough S."/>
            <person name="Mehta T."/>
            <person name="Meldrim J."/>
            <person name="Meneus L."/>
            <person name="Mihai O."/>
            <person name="Mihalev A."/>
            <person name="Mihova T."/>
            <person name="Mittelman R."/>
            <person name="Mlenga V."/>
            <person name="Montmayeur A."/>
            <person name="Mulrain L."/>
            <person name="Navidi A."/>
            <person name="Naylor J."/>
            <person name="Negash T."/>
            <person name="Nguyen T."/>
            <person name="Nguyen N."/>
            <person name="Nicol R."/>
            <person name="Norbu C."/>
            <person name="Norbu N."/>
            <person name="Novod N."/>
            <person name="O'Neill B."/>
            <person name="Osman S."/>
            <person name="Markiewicz E."/>
            <person name="Oyono O.L."/>
            <person name="Patti C."/>
            <person name="Phunkhang P."/>
            <person name="Pierre F."/>
            <person name="Priest M."/>
            <person name="Raghuraman S."/>
            <person name="Rege F."/>
            <person name="Reyes R."/>
            <person name="Rise C."/>
            <person name="Rogov P."/>
            <person name="Ross K."/>
            <person name="Ryan E."/>
            <person name="Settipalli S."/>
            <person name="Shea T."/>
            <person name="Sherpa N."/>
            <person name="Shi L."/>
            <person name="Shih D."/>
            <person name="Sparrow T."/>
            <person name="Spaulding J."/>
            <person name="Stalker J."/>
            <person name="Stange-Thomann N."/>
            <person name="Stavropoulos S."/>
            <person name="Stone C."/>
            <person name="Strader C."/>
            <person name="Tesfaye S."/>
            <person name="Thomson T."/>
            <person name="Thoulutsang Y."/>
            <person name="Thoulutsang D."/>
            <person name="Topham K."/>
            <person name="Topping I."/>
            <person name="Tsamla T."/>
            <person name="Vassiliev H."/>
            <person name="Vo A."/>
            <person name="Wangchuk T."/>
            <person name="Wangdi T."/>
            <person name="Weiand M."/>
            <person name="Wilkinson J."/>
            <person name="Wilson A."/>
            <person name="Yadav S."/>
            <person name="Young G."/>
            <person name="Yu Q."/>
            <person name="Zembek L."/>
            <person name="Zhong D."/>
            <person name="Zimmer A."/>
            <person name="Zwirko Z."/>
            <person name="Jaffe D.B."/>
            <person name="Alvarez P."/>
            <person name="Brockman W."/>
            <person name="Butler J."/>
            <person name="Chin C."/>
            <person name="Gnerre S."/>
            <person name="Grabherr M."/>
            <person name="Kleber M."/>
            <person name="Mauceli E."/>
            <person name="MacCallum I."/>
        </authorList>
    </citation>
    <scope>NUCLEOTIDE SEQUENCE [LARGE SCALE GENOMIC DNA]</scope>
    <source>
        <strain evidence="8">Tucson 15010-1051.87</strain>
    </source>
</reference>
<keyword evidence="8" id="KW-1185">Reference proteome</keyword>
<dbReference type="Gene3D" id="6.10.140.2220">
    <property type="match status" value="1"/>
</dbReference>
<dbReference type="PROSITE" id="PS50865">
    <property type="entry name" value="ZF_MYND_2"/>
    <property type="match status" value="1"/>
</dbReference>
<dbReference type="InterPro" id="IPR002999">
    <property type="entry name" value="Tudor"/>
</dbReference>
<dbReference type="InterPro" id="IPR035437">
    <property type="entry name" value="SNase_OB-fold_sf"/>
</dbReference>